<dbReference type="OrthoDB" id="10257284at2759"/>
<evidence type="ECO:0000313" key="5">
    <source>
        <dbReference type="Proteomes" id="UP000070544"/>
    </source>
</evidence>
<dbReference type="InterPro" id="IPR029033">
    <property type="entry name" value="His_PPase_superfam"/>
</dbReference>
<proteinExistence type="inferred from homology"/>
<accession>A0A138ZY86</accession>
<dbReference type="EMBL" id="KQ965865">
    <property type="protein sequence ID" value="KXS09431.1"/>
    <property type="molecule type" value="Genomic_DNA"/>
</dbReference>
<dbReference type="Pfam" id="PF00328">
    <property type="entry name" value="His_Phos_2"/>
    <property type="match status" value="1"/>
</dbReference>
<dbReference type="PANTHER" id="PTHR11567">
    <property type="entry name" value="ACID PHOSPHATASE-RELATED"/>
    <property type="match status" value="1"/>
</dbReference>
<evidence type="ECO:0000313" key="4">
    <source>
        <dbReference type="EMBL" id="KXS09431.1"/>
    </source>
</evidence>
<dbReference type="PROSITE" id="PS00616">
    <property type="entry name" value="HIS_ACID_PHOSPHAT_1"/>
    <property type="match status" value="1"/>
</dbReference>
<dbReference type="GO" id="GO:0016791">
    <property type="term" value="F:phosphatase activity"/>
    <property type="evidence" value="ECO:0007669"/>
    <property type="project" value="TreeGrafter"/>
</dbReference>
<dbReference type="Gene3D" id="3.40.50.1240">
    <property type="entry name" value="Phosphoglycerate mutase-like"/>
    <property type="match status" value="1"/>
</dbReference>
<feature type="region of interest" description="Disordered" evidence="3">
    <location>
        <begin position="1"/>
        <end position="28"/>
    </location>
</feature>
<protein>
    <submittedName>
        <fullName evidence="4">Phosphoglycerate mutase-like protein</fullName>
    </submittedName>
</protein>
<dbReference type="InterPro" id="IPR050645">
    <property type="entry name" value="Histidine_acid_phosphatase"/>
</dbReference>
<keyword evidence="2" id="KW-0378">Hydrolase</keyword>
<dbReference type="OMA" id="YICSSEY"/>
<dbReference type="InterPro" id="IPR033379">
    <property type="entry name" value="Acid_Pase_AS"/>
</dbReference>
<evidence type="ECO:0000256" key="1">
    <source>
        <dbReference type="ARBA" id="ARBA00005375"/>
    </source>
</evidence>
<name>A0A138ZY86_GONPJ</name>
<gene>
    <name evidence="4" type="ORF">M427DRAFT_231349</name>
</gene>
<sequence>MLRPAGFASSPSQKEAPPQEEPSRPREMQTATTLSRIIAVLVSTALTLVAHPARSNQQSELIQNYCSPAKEEPSSYIDIKDYRIESLHVVLRHGDRSPHTVFLGVNTTETAYICSSEYRDLWDPDSSIMLNVSVGVSDEERSRALLFGRSTHFWYGSCERGQLTVLGATQLHRVGKAYRARYGSRMSVSIADMEVRSTDLWRTQQSTQAFLHGFLGNDFAGTRNNAIKLNVVPEDVDTFNPSFATDRGLIALLKQAQAHETYLAYLNLSRRLIEKFERILQYRLPDIHGDSVQTFFTELAVRKCHNYSLPCALSPSGFEECITEHDLAQASRNLGWESMFLYTGWEGRVDVVRHAIGGLLAYFVTRMKARIAHSERGMRFHEDSFADIGGTRHGQMFMTGADESLTSPRMFVMVGRDMTVAALLAALGSNEMDQWPGYGSEVALELWKKVRDVDGPTPRWVVRALVNGRPLVSRDPSSCDLKTVCEAGTFFGLMKEYIELK</sequence>
<comment type="similarity">
    <text evidence="1">Belongs to the histidine acid phosphatase family.</text>
</comment>
<dbReference type="CDD" id="cd07061">
    <property type="entry name" value="HP_HAP_like"/>
    <property type="match status" value="1"/>
</dbReference>
<reference evidence="4 5" key="1">
    <citation type="journal article" date="2015" name="Genome Biol. Evol.">
        <title>Phylogenomic analyses indicate that early fungi evolved digesting cell walls of algal ancestors of land plants.</title>
        <authorList>
            <person name="Chang Y."/>
            <person name="Wang S."/>
            <person name="Sekimoto S."/>
            <person name="Aerts A.L."/>
            <person name="Choi C."/>
            <person name="Clum A."/>
            <person name="LaButti K.M."/>
            <person name="Lindquist E.A."/>
            <person name="Yee Ngan C."/>
            <person name="Ohm R.A."/>
            <person name="Salamov A.A."/>
            <person name="Grigoriev I.V."/>
            <person name="Spatafora J.W."/>
            <person name="Berbee M.L."/>
        </authorList>
    </citation>
    <scope>NUCLEOTIDE SEQUENCE [LARGE SCALE GENOMIC DNA]</scope>
    <source>
        <strain evidence="4 5">JEL478</strain>
    </source>
</reference>
<dbReference type="InterPro" id="IPR000560">
    <property type="entry name" value="His_Pase_clade-2"/>
</dbReference>
<dbReference type="Proteomes" id="UP000070544">
    <property type="component" value="Unassembled WGS sequence"/>
</dbReference>
<dbReference type="PANTHER" id="PTHR11567:SF110">
    <property type="entry name" value="2-PHOSPHOXYLOSE PHOSPHATASE 1"/>
    <property type="match status" value="1"/>
</dbReference>
<evidence type="ECO:0000256" key="2">
    <source>
        <dbReference type="ARBA" id="ARBA00022801"/>
    </source>
</evidence>
<dbReference type="AlphaFoldDB" id="A0A138ZY86"/>
<dbReference type="SUPFAM" id="SSF53254">
    <property type="entry name" value="Phosphoglycerate mutase-like"/>
    <property type="match status" value="1"/>
</dbReference>
<evidence type="ECO:0000256" key="3">
    <source>
        <dbReference type="SAM" id="MobiDB-lite"/>
    </source>
</evidence>
<organism evidence="4 5">
    <name type="scientific">Gonapodya prolifera (strain JEL478)</name>
    <name type="common">Monoblepharis prolifera</name>
    <dbReference type="NCBI Taxonomy" id="1344416"/>
    <lineage>
        <taxon>Eukaryota</taxon>
        <taxon>Fungi</taxon>
        <taxon>Fungi incertae sedis</taxon>
        <taxon>Chytridiomycota</taxon>
        <taxon>Chytridiomycota incertae sedis</taxon>
        <taxon>Monoblepharidomycetes</taxon>
        <taxon>Monoblepharidales</taxon>
        <taxon>Gonapodyaceae</taxon>
        <taxon>Gonapodya</taxon>
    </lineage>
</organism>
<keyword evidence="5" id="KW-1185">Reference proteome</keyword>